<protein>
    <submittedName>
        <fullName evidence="2">Uncharacterized protein</fullName>
    </submittedName>
</protein>
<name>A0A8H6N3E9_9PEZI</name>
<keyword evidence="1" id="KW-0732">Signal</keyword>
<comment type="caution">
    <text evidence="2">The sequence shown here is derived from an EMBL/GenBank/DDBJ whole genome shotgun (WGS) entry which is preliminary data.</text>
</comment>
<sequence>MRFFAFASLLALASALPAALSPVSEQGTDLATRGSEAAAAAAVIVDRQAGGNPFDQTYSWPADSVYGGGLSVQFEATNLGGGKYRFDFWNTGPLNGGDWNFRVSNAGNTLGEKTVAPRVTASIEVQQTGENFNIYIQHV</sequence>
<keyword evidence="3" id="KW-1185">Reference proteome</keyword>
<organism evidence="2 3">
    <name type="scientific">Colletotrichum sojae</name>
    <dbReference type="NCBI Taxonomy" id="2175907"/>
    <lineage>
        <taxon>Eukaryota</taxon>
        <taxon>Fungi</taxon>
        <taxon>Dikarya</taxon>
        <taxon>Ascomycota</taxon>
        <taxon>Pezizomycotina</taxon>
        <taxon>Sordariomycetes</taxon>
        <taxon>Hypocreomycetidae</taxon>
        <taxon>Glomerellales</taxon>
        <taxon>Glomerellaceae</taxon>
        <taxon>Colletotrichum</taxon>
        <taxon>Colletotrichum orchidearum species complex</taxon>
    </lineage>
</organism>
<dbReference type="EMBL" id="WIGN01000018">
    <property type="protein sequence ID" value="KAF6818015.1"/>
    <property type="molecule type" value="Genomic_DNA"/>
</dbReference>
<accession>A0A8H6N3E9</accession>
<dbReference type="AlphaFoldDB" id="A0A8H6N3E9"/>
<evidence type="ECO:0000256" key="1">
    <source>
        <dbReference type="SAM" id="SignalP"/>
    </source>
</evidence>
<evidence type="ECO:0000313" key="3">
    <source>
        <dbReference type="Proteomes" id="UP000652219"/>
    </source>
</evidence>
<proteinExistence type="predicted"/>
<feature type="signal peptide" evidence="1">
    <location>
        <begin position="1"/>
        <end position="15"/>
    </location>
</feature>
<evidence type="ECO:0000313" key="2">
    <source>
        <dbReference type="EMBL" id="KAF6818015.1"/>
    </source>
</evidence>
<feature type="chain" id="PRO_5034804797" evidence="1">
    <location>
        <begin position="16"/>
        <end position="139"/>
    </location>
</feature>
<gene>
    <name evidence="2" type="ORF">CSOJ01_02152</name>
</gene>
<reference evidence="2 3" key="1">
    <citation type="journal article" date="2020" name="Phytopathology">
        <title>Genome Sequence Resources of Colletotrichum truncatum, C. plurivorum, C. musicola, and C. sojae: Four Species Pathogenic to Soybean (Glycine max).</title>
        <authorList>
            <person name="Rogerio F."/>
            <person name="Boufleur T.R."/>
            <person name="Ciampi-Guillardi M."/>
            <person name="Sukno S.A."/>
            <person name="Thon M.R."/>
            <person name="Massola Junior N.S."/>
            <person name="Baroncelli R."/>
        </authorList>
    </citation>
    <scope>NUCLEOTIDE SEQUENCE [LARGE SCALE GENOMIC DNA]</scope>
    <source>
        <strain evidence="2 3">LFN0009</strain>
    </source>
</reference>
<dbReference type="Proteomes" id="UP000652219">
    <property type="component" value="Unassembled WGS sequence"/>
</dbReference>